<dbReference type="AlphaFoldDB" id="A0A147I1E3"/>
<keyword evidence="2" id="KW-1133">Transmembrane helix</keyword>
<sequence length="61" mass="6697">MFVDFRDQPPPPPWQPPPRRPRLTARQERTLAAIIGVNVLLLIVAPIGGATIIGALATLFR</sequence>
<evidence type="ECO:0000313" key="4">
    <source>
        <dbReference type="Proteomes" id="UP000074310"/>
    </source>
</evidence>
<protein>
    <submittedName>
        <fullName evidence="3">Uncharacterized protein</fullName>
    </submittedName>
</protein>
<gene>
    <name evidence="3" type="ORF">NS334_10520</name>
</gene>
<dbReference type="EMBL" id="LDTB01000040">
    <property type="protein sequence ID" value="KTT71399.1"/>
    <property type="molecule type" value="Genomic_DNA"/>
</dbReference>
<name>A0A147I1E3_9SPHN</name>
<dbReference type="RefSeq" id="WP_058755920.1">
    <property type="nucleotide sequence ID" value="NZ_LDTB01000040.1"/>
</dbReference>
<dbReference type="OrthoDB" id="7577940at2"/>
<reference evidence="3 4" key="1">
    <citation type="journal article" date="2016" name="Front. Microbiol.">
        <title>Genomic Resource of Rice Seed Associated Bacteria.</title>
        <authorList>
            <person name="Midha S."/>
            <person name="Bansal K."/>
            <person name="Sharma S."/>
            <person name="Kumar N."/>
            <person name="Patil P.P."/>
            <person name="Chaudhry V."/>
            <person name="Patil P.B."/>
        </authorList>
    </citation>
    <scope>NUCLEOTIDE SEQUENCE [LARGE SCALE GENOMIC DNA]</scope>
    <source>
        <strain evidence="3 4">NS334</strain>
    </source>
</reference>
<evidence type="ECO:0000313" key="3">
    <source>
        <dbReference type="EMBL" id="KTT71399.1"/>
    </source>
</evidence>
<dbReference type="PATRIC" id="fig|869719.3.peg.2051"/>
<accession>A0A147I1E3</accession>
<evidence type="ECO:0000256" key="1">
    <source>
        <dbReference type="SAM" id="MobiDB-lite"/>
    </source>
</evidence>
<feature type="region of interest" description="Disordered" evidence="1">
    <location>
        <begin position="1"/>
        <end position="23"/>
    </location>
</feature>
<feature type="transmembrane region" description="Helical" evidence="2">
    <location>
        <begin position="31"/>
        <end position="60"/>
    </location>
</feature>
<keyword evidence="4" id="KW-1185">Reference proteome</keyword>
<evidence type="ECO:0000256" key="2">
    <source>
        <dbReference type="SAM" id="Phobius"/>
    </source>
</evidence>
<dbReference type="Proteomes" id="UP000074310">
    <property type="component" value="Unassembled WGS sequence"/>
</dbReference>
<keyword evidence="2" id="KW-0472">Membrane</keyword>
<feature type="compositionally biased region" description="Pro residues" evidence="1">
    <location>
        <begin position="8"/>
        <end position="18"/>
    </location>
</feature>
<keyword evidence="2" id="KW-0812">Transmembrane</keyword>
<proteinExistence type="predicted"/>
<comment type="caution">
    <text evidence="3">The sequence shown here is derived from an EMBL/GenBank/DDBJ whole genome shotgun (WGS) entry which is preliminary data.</text>
</comment>
<organism evidence="3 4">
    <name type="scientific">Sphingomonas endophytica</name>
    <dbReference type="NCBI Taxonomy" id="869719"/>
    <lineage>
        <taxon>Bacteria</taxon>
        <taxon>Pseudomonadati</taxon>
        <taxon>Pseudomonadota</taxon>
        <taxon>Alphaproteobacteria</taxon>
        <taxon>Sphingomonadales</taxon>
        <taxon>Sphingomonadaceae</taxon>
        <taxon>Sphingomonas</taxon>
    </lineage>
</organism>